<evidence type="ECO:0000313" key="2">
    <source>
        <dbReference type="Proteomes" id="UP001418222"/>
    </source>
</evidence>
<keyword evidence="2" id="KW-1185">Reference proteome</keyword>
<protein>
    <submittedName>
        <fullName evidence="1">Uncharacterized protein</fullName>
    </submittedName>
</protein>
<gene>
    <name evidence="1" type="ORF">KSP39_PZI021952</name>
</gene>
<dbReference type="EMBL" id="JBBWWQ010000019">
    <property type="protein sequence ID" value="KAK8918483.1"/>
    <property type="molecule type" value="Genomic_DNA"/>
</dbReference>
<proteinExistence type="predicted"/>
<dbReference type="AlphaFoldDB" id="A0AAP0FVR1"/>
<sequence>MARVPRHCSQFVPATDIWPETQIRTSHMLTLGDGRRTFGSKAYNPCIFSSSKGSSYQRDPAQLESIVHSFLDGRGLITEDFTLHLFYLVSSLLVLIN</sequence>
<accession>A0AAP0FVR1</accession>
<comment type="caution">
    <text evidence="1">The sequence shown here is derived from an EMBL/GenBank/DDBJ whole genome shotgun (WGS) entry which is preliminary data.</text>
</comment>
<name>A0AAP0FVR1_9ASPA</name>
<reference evidence="1 2" key="1">
    <citation type="journal article" date="2022" name="Nat. Plants">
        <title>Genomes of leafy and leafless Platanthera orchids illuminate the evolution of mycoheterotrophy.</title>
        <authorList>
            <person name="Li M.H."/>
            <person name="Liu K.W."/>
            <person name="Li Z."/>
            <person name="Lu H.C."/>
            <person name="Ye Q.L."/>
            <person name="Zhang D."/>
            <person name="Wang J.Y."/>
            <person name="Li Y.F."/>
            <person name="Zhong Z.M."/>
            <person name="Liu X."/>
            <person name="Yu X."/>
            <person name="Liu D.K."/>
            <person name="Tu X.D."/>
            <person name="Liu B."/>
            <person name="Hao Y."/>
            <person name="Liao X.Y."/>
            <person name="Jiang Y.T."/>
            <person name="Sun W.H."/>
            <person name="Chen J."/>
            <person name="Chen Y.Q."/>
            <person name="Ai Y."/>
            <person name="Zhai J.W."/>
            <person name="Wu S.S."/>
            <person name="Zhou Z."/>
            <person name="Hsiao Y.Y."/>
            <person name="Wu W.L."/>
            <person name="Chen Y.Y."/>
            <person name="Lin Y.F."/>
            <person name="Hsu J.L."/>
            <person name="Li C.Y."/>
            <person name="Wang Z.W."/>
            <person name="Zhao X."/>
            <person name="Zhong W.Y."/>
            <person name="Ma X.K."/>
            <person name="Ma L."/>
            <person name="Huang J."/>
            <person name="Chen G.Z."/>
            <person name="Huang M.Z."/>
            <person name="Huang L."/>
            <person name="Peng D.H."/>
            <person name="Luo Y.B."/>
            <person name="Zou S.Q."/>
            <person name="Chen S.P."/>
            <person name="Lan S."/>
            <person name="Tsai W.C."/>
            <person name="Van de Peer Y."/>
            <person name="Liu Z.J."/>
        </authorList>
    </citation>
    <scope>NUCLEOTIDE SEQUENCE [LARGE SCALE GENOMIC DNA]</scope>
    <source>
        <strain evidence="1">Lor287</strain>
    </source>
</reference>
<organism evidence="1 2">
    <name type="scientific">Platanthera zijinensis</name>
    <dbReference type="NCBI Taxonomy" id="2320716"/>
    <lineage>
        <taxon>Eukaryota</taxon>
        <taxon>Viridiplantae</taxon>
        <taxon>Streptophyta</taxon>
        <taxon>Embryophyta</taxon>
        <taxon>Tracheophyta</taxon>
        <taxon>Spermatophyta</taxon>
        <taxon>Magnoliopsida</taxon>
        <taxon>Liliopsida</taxon>
        <taxon>Asparagales</taxon>
        <taxon>Orchidaceae</taxon>
        <taxon>Orchidoideae</taxon>
        <taxon>Orchideae</taxon>
        <taxon>Orchidinae</taxon>
        <taxon>Platanthera</taxon>
    </lineage>
</organism>
<evidence type="ECO:0000313" key="1">
    <source>
        <dbReference type="EMBL" id="KAK8918483.1"/>
    </source>
</evidence>
<dbReference type="Proteomes" id="UP001418222">
    <property type="component" value="Unassembled WGS sequence"/>
</dbReference>